<protein>
    <submittedName>
        <fullName evidence="1">Uncharacterized protein</fullName>
    </submittedName>
</protein>
<name>A0A7C9N0L0_9LACO</name>
<proteinExistence type="predicted"/>
<dbReference type="GO" id="GO:0016787">
    <property type="term" value="F:hydrolase activity"/>
    <property type="evidence" value="ECO:0007669"/>
    <property type="project" value="InterPro"/>
</dbReference>
<dbReference type="InterPro" id="IPR029062">
    <property type="entry name" value="Class_I_gatase-like"/>
</dbReference>
<dbReference type="EMBL" id="WEZT01000056">
    <property type="protein sequence ID" value="MYV06467.1"/>
    <property type="molecule type" value="Genomic_DNA"/>
</dbReference>
<organism evidence="1 2">
    <name type="scientific">Furfurilactobacillus rossiae</name>
    <dbReference type="NCBI Taxonomy" id="231049"/>
    <lineage>
        <taxon>Bacteria</taxon>
        <taxon>Bacillati</taxon>
        <taxon>Bacillota</taxon>
        <taxon>Bacilli</taxon>
        <taxon>Lactobacillales</taxon>
        <taxon>Lactobacillaceae</taxon>
        <taxon>Furfurilactobacillus</taxon>
    </lineage>
</organism>
<evidence type="ECO:0000313" key="1">
    <source>
        <dbReference type="EMBL" id="MYV06467.1"/>
    </source>
</evidence>
<dbReference type="Pfam" id="PF07722">
    <property type="entry name" value="Peptidase_C26"/>
    <property type="match status" value="1"/>
</dbReference>
<evidence type="ECO:0000313" key="2">
    <source>
        <dbReference type="Proteomes" id="UP000480570"/>
    </source>
</evidence>
<dbReference type="Proteomes" id="UP000480570">
    <property type="component" value="Unassembled WGS sequence"/>
</dbReference>
<gene>
    <name evidence="1" type="ORF">GB992_11685</name>
</gene>
<reference evidence="1 2" key="1">
    <citation type="journal article" date="2019" name="Appl. Environ. Microbiol.">
        <title>Genetic determinants of hydroxycinnamic acid metabolism in heterofermentative lactobacilli.</title>
        <authorList>
            <person name="Gaur G."/>
            <person name="Oh J.H."/>
            <person name="Filannino P."/>
            <person name="Gobbetti M."/>
            <person name="van Pijkeren J.P."/>
            <person name="Ganzle M.G."/>
        </authorList>
    </citation>
    <scope>NUCLEOTIDE SEQUENCE [LARGE SCALE GENOMIC DNA]</scope>
    <source>
        <strain evidence="1 2">FUA3583</strain>
    </source>
</reference>
<dbReference type="AlphaFoldDB" id="A0A7C9N0L0"/>
<comment type="caution">
    <text evidence="1">The sequence shown here is derived from an EMBL/GenBank/DDBJ whole genome shotgun (WGS) entry which is preliminary data.</text>
</comment>
<dbReference type="Gene3D" id="3.40.50.880">
    <property type="match status" value="1"/>
</dbReference>
<sequence>MYCLIVNNRYHQAAKNVGECLKVTAAVKNGVIEALKLIDSQQVLVLQRRPEFLVETSPQIQIIFTDLIVRC</sequence>
<dbReference type="InterPro" id="IPR011697">
    <property type="entry name" value="Peptidase_C26"/>
</dbReference>
<accession>A0A7C9N0L0</accession>